<feature type="transmembrane region" description="Helical" evidence="1">
    <location>
        <begin position="157"/>
        <end position="176"/>
    </location>
</feature>
<evidence type="ECO:0000256" key="1">
    <source>
        <dbReference type="SAM" id="Phobius"/>
    </source>
</evidence>
<dbReference type="GO" id="GO:0080120">
    <property type="term" value="P:CAAX-box protein maturation"/>
    <property type="evidence" value="ECO:0007669"/>
    <property type="project" value="UniProtKB-ARBA"/>
</dbReference>
<sequence length="203" mass="22877">MVVCSFEIAAGLAYQAINISPVFLTGIVRLTETFVILYYTFRTDGHFRSLGCEKKQILPGIYHGCLWSLCFGVIVFTIFFSWHLILNINLFRLIRMPVPDTIIAQIMYFCVGCIIGPLTEELVFRGVVYGFFRQWGIAMACFWSTIIFVLLHNNAPALPITQIIGGLVFAFSYEYSKMLATPLTIHVLGNSCMAFLSYLPITG</sequence>
<dbReference type="PANTHER" id="PTHR36435">
    <property type="entry name" value="SLR1288 PROTEIN"/>
    <property type="match status" value="1"/>
</dbReference>
<accession>A0A1V1PGP0</accession>
<dbReference type="EMBL" id="ATBP01000023">
    <property type="protein sequence ID" value="ETR74071.1"/>
    <property type="molecule type" value="Genomic_DNA"/>
</dbReference>
<feature type="transmembrane region" description="Helical" evidence="1">
    <location>
        <begin position="102"/>
        <end position="119"/>
    </location>
</feature>
<reference evidence="4" key="1">
    <citation type="submission" date="2012-11" db="EMBL/GenBank/DDBJ databases">
        <authorList>
            <person name="Lucero-Rivera Y.E."/>
            <person name="Tovar-Ramirez D."/>
        </authorList>
    </citation>
    <scope>NUCLEOTIDE SEQUENCE [LARGE SCALE GENOMIC DNA]</scope>
    <source>
        <strain evidence="4">Araruama</strain>
    </source>
</reference>
<proteinExistence type="predicted"/>
<feature type="domain" description="CAAX prenyl protease 2/Lysostaphin resistance protein A-like" evidence="2">
    <location>
        <begin position="105"/>
        <end position="191"/>
    </location>
</feature>
<keyword evidence="1" id="KW-0472">Membrane</keyword>
<feature type="transmembrane region" description="Helical" evidence="1">
    <location>
        <begin position="61"/>
        <end position="82"/>
    </location>
</feature>
<name>A0A1V1PGP0_9BACT</name>
<feature type="transmembrane region" description="Helical" evidence="1">
    <location>
        <begin position="22"/>
        <end position="41"/>
    </location>
</feature>
<keyword evidence="1" id="KW-1133">Transmembrane helix</keyword>
<evidence type="ECO:0000259" key="2">
    <source>
        <dbReference type="Pfam" id="PF02517"/>
    </source>
</evidence>
<dbReference type="InterPro" id="IPR052710">
    <property type="entry name" value="CAAX_protease"/>
</dbReference>
<evidence type="ECO:0000313" key="3">
    <source>
        <dbReference type="EMBL" id="ETR74071.1"/>
    </source>
</evidence>
<organism evidence="3 4">
    <name type="scientific">Candidatus Magnetoglobus multicellularis str. Araruama</name>
    <dbReference type="NCBI Taxonomy" id="890399"/>
    <lineage>
        <taxon>Bacteria</taxon>
        <taxon>Pseudomonadati</taxon>
        <taxon>Thermodesulfobacteriota</taxon>
        <taxon>Desulfobacteria</taxon>
        <taxon>Desulfobacterales</taxon>
        <taxon>Desulfobacteraceae</taxon>
        <taxon>Candidatus Magnetoglobus</taxon>
    </lineage>
</organism>
<evidence type="ECO:0000313" key="4">
    <source>
        <dbReference type="Proteomes" id="UP000189670"/>
    </source>
</evidence>
<dbReference type="Proteomes" id="UP000189670">
    <property type="component" value="Unassembled WGS sequence"/>
</dbReference>
<feature type="transmembrane region" description="Helical" evidence="1">
    <location>
        <begin position="183"/>
        <end position="201"/>
    </location>
</feature>
<dbReference type="AlphaFoldDB" id="A0A1V1PGP0"/>
<dbReference type="PANTHER" id="PTHR36435:SF1">
    <property type="entry name" value="CAAX AMINO TERMINAL PROTEASE FAMILY PROTEIN"/>
    <property type="match status" value="1"/>
</dbReference>
<keyword evidence="1" id="KW-0812">Transmembrane</keyword>
<feature type="transmembrane region" description="Helical" evidence="1">
    <location>
        <begin position="131"/>
        <end position="151"/>
    </location>
</feature>
<gene>
    <name evidence="3" type="ORF">OMM_00478</name>
</gene>
<comment type="caution">
    <text evidence="3">The sequence shown here is derived from an EMBL/GenBank/DDBJ whole genome shotgun (WGS) entry which is preliminary data.</text>
</comment>
<dbReference type="InterPro" id="IPR003675">
    <property type="entry name" value="Rce1/LyrA-like_dom"/>
</dbReference>
<protein>
    <submittedName>
        <fullName evidence="3">Abortive infection protein</fullName>
    </submittedName>
</protein>
<dbReference type="GO" id="GO:0004175">
    <property type="term" value="F:endopeptidase activity"/>
    <property type="evidence" value="ECO:0007669"/>
    <property type="project" value="UniProtKB-ARBA"/>
</dbReference>
<dbReference type="Pfam" id="PF02517">
    <property type="entry name" value="Rce1-like"/>
    <property type="match status" value="1"/>
</dbReference>